<evidence type="ECO:0000259" key="2">
    <source>
        <dbReference type="Pfam" id="PF00535"/>
    </source>
</evidence>
<dbReference type="InterPro" id="IPR001296">
    <property type="entry name" value="Glyco_trans_1"/>
</dbReference>
<dbReference type="Proteomes" id="UP000178406">
    <property type="component" value="Unassembled WGS sequence"/>
</dbReference>
<evidence type="ECO:0000313" key="4">
    <source>
        <dbReference type="EMBL" id="OGF74698.1"/>
    </source>
</evidence>
<evidence type="ECO:0000313" key="5">
    <source>
        <dbReference type="Proteomes" id="UP000178406"/>
    </source>
</evidence>
<comment type="caution">
    <text evidence="4">The sequence shown here is derived from an EMBL/GenBank/DDBJ whole genome shotgun (WGS) entry which is preliminary data.</text>
</comment>
<dbReference type="GO" id="GO:0016757">
    <property type="term" value="F:glycosyltransferase activity"/>
    <property type="evidence" value="ECO:0007669"/>
    <property type="project" value="InterPro"/>
</dbReference>
<dbReference type="CDD" id="cd03801">
    <property type="entry name" value="GT4_PimA-like"/>
    <property type="match status" value="1"/>
</dbReference>
<feature type="domain" description="Glycosyltransferase 2-like" evidence="2">
    <location>
        <begin position="423"/>
        <end position="493"/>
    </location>
</feature>
<evidence type="ECO:0000259" key="3">
    <source>
        <dbReference type="Pfam" id="PF13439"/>
    </source>
</evidence>
<organism evidence="4 5">
    <name type="scientific">Candidatus Giovannonibacteria bacterium RIFCSPHIGHO2_02_FULL_46_20</name>
    <dbReference type="NCBI Taxonomy" id="1798338"/>
    <lineage>
        <taxon>Bacteria</taxon>
        <taxon>Candidatus Giovannoniibacteriota</taxon>
    </lineage>
</organism>
<dbReference type="EMBL" id="MFHQ01000008">
    <property type="protein sequence ID" value="OGF74698.1"/>
    <property type="molecule type" value="Genomic_DNA"/>
</dbReference>
<dbReference type="Pfam" id="PF13439">
    <property type="entry name" value="Glyco_transf_4"/>
    <property type="match status" value="1"/>
</dbReference>
<accession>A0A1F5WG79</accession>
<dbReference type="Pfam" id="PF00534">
    <property type="entry name" value="Glycos_transf_1"/>
    <property type="match status" value="1"/>
</dbReference>
<dbReference type="AlphaFoldDB" id="A0A1F5WG79"/>
<dbReference type="SUPFAM" id="SSF53448">
    <property type="entry name" value="Nucleotide-diphospho-sugar transferases"/>
    <property type="match status" value="1"/>
</dbReference>
<evidence type="ECO:0008006" key="6">
    <source>
        <dbReference type="Google" id="ProtNLM"/>
    </source>
</evidence>
<dbReference type="Gene3D" id="3.40.50.2000">
    <property type="entry name" value="Glycogen Phosphorylase B"/>
    <property type="match status" value="2"/>
</dbReference>
<sequence>MTKQIKICIISSQILGPGKTGGFGSMTKQLARSLAERGIDVVVATLKRTGQKRGERITDGFTIVRLSKINAIRPSTYKKINADIYHSQAPNLMSTAAMIGEPNKKHVVTCRDPRDINDWRLEFRDATWKRKLRNIPLLIFEEGPIIKYTIRNADAVACAAHWIKAKIERMYGLKQPPVFLPNIEDVPEKVPEKAPTPTVCFVGRLDGRKRPELFIELAGKFPQVTFLMVGKAEEDKRQEKLTKAASKYSNIKMLGYLDKFEDKELYEVYNTSWIIINTASREALPLTMIEAAGRGCAIVSYVDPDGFASKFGFAATTDNFADGLACLLENDRWREKGEKAHAYVFETYGQKKAVDAHIAMYEKLINSDADGVKIRRLLAQNKKDAHTISVVIPTIGRSTLSQTQEALLSQTRPPDEIIIVEDKKRRGVSWARNEGIKRSGGDLIAFTDDDCIPPKNWIEMLVGAIDRYHADGAGGTYKEADQFLHDIRMRRRIPDIEQEDIVGLVGAGGNVLYKRLWLEKCTREDGFVYDESLSVSEDWNLAWRLRNGGAKLIFIPANVLHLKKMPLVKYLPFQFGRGKGIAMLAHLQKTSRASAAVHPSKLWDESGHIGARTAFDSFLHTIVGPCDISSFSGFKYFLIFWIGEKIKAMGYLYESLKLLLIYEK</sequence>
<dbReference type="CDD" id="cd00761">
    <property type="entry name" value="Glyco_tranf_GTA_type"/>
    <property type="match status" value="1"/>
</dbReference>
<reference evidence="4 5" key="1">
    <citation type="journal article" date="2016" name="Nat. Commun.">
        <title>Thousands of microbial genomes shed light on interconnected biogeochemical processes in an aquifer system.</title>
        <authorList>
            <person name="Anantharaman K."/>
            <person name="Brown C.T."/>
            <person name="Hug L.A."/>
            <person name="Sharon I."/>
            <person name="Castelle C.J."/>
            <person name="Probst A.J."/>
            <person name="Thomas B.C."/>
            <person name="Singh A."/>
            <person name="Wilkins M.J."/>
            <person name="Karaoz U."/>
            <person name="Brodie E.L."/>
            <person name="Williams K.H."/>
            <person name="Hubbard S.S."/>
            <person name="Banfield J.F."/>
        </authorList>
    </citation>
    <scope>NUCLEOTIDE SEQUENCE [LARGE SCALE GENOMIC DNA]</scope>
</reference>
<dbReference type="STRING" id="1798338.A3J56_02025"/>
<protein>
    <recommendedName>
        <fullName evidence="6">Glycosyltransferase 2-like domain-containing protein</fullName>
    </recommendedName>
</protein>
<name>A0A1F5WG79_9BACT</name>
<dbReference type="InterPro" id="IPR028098">
    <property type="entry name" value="Glyco_trans_4-like_N"/>
</dbReference>
<feature type="domain" description="Glycosyltransferase subfamily 4-like N-terminal" evidence="3">
    <location>
        <begin position="21"/>
        <end position="182"/>
    </location>
</feature>
<dbReference type="SUPFAM" id="SSF53756">
    <property type="entry name" value="UDP-Glycosyltransferase/glycogen phosphorylase"/>
    <property type="match status" value="1"/>
</dbReference>
<feature type="domain" description="Glycosyl transferase family 1" evidence="1">
    <location>
        <begin position="184"/>
        <end position="307"/>
    </location>
</feature>
<dbReference type="PANTHER" id="PTHR12526">
    <property type="entry name" value="GLYCOSYLTRANSFERASE"/>
    <property type="match status" value="1"/>
</dbReference>
<dbReference type="InterPro" id="IPR029044">
    <property type="entry name" value="Nucleotide-diphossugar_trans"/>
</dbReference>
<gene>
    <name evidence="4" type="ORF">A3J56_02025</name>
</gene>
<evidence type="ECO:0000259" key="1">
    <source>
        <dbReference type="Pfam" id="PF00534"/>
    </source>
</evidence>
<proteinExistence type="predicted"/>
<dbReference type="InterPro" id="IPR001173">
    <property type="entry name" value="Glyco_trans_2-like"/>
</dbReference>
<dbReference type="Gene3D" id="3.90.550.10">
    <property type="entry name" value="Spore Coat Polysaccharide Biosynthesis Protein SpsA, Chain A"/>
    <property type="match status" value="1"/>
</dbReference>
<dbReference type="Pfam" id="PF00535">
    <property type="entry name" value="Glycos_transf_2"/>
    <property type="match status" value="1"/>
</dbReference>